<dbReference type="Proteomes" id="UP000187209">
    <property type="component" value="Unassembled WGS sequence"/>
</dbReference>
<protein>
    <submittedName>
        <fullName evidence="2">Uncharacterized protein</fullName>
    </submittedName>
</protein>
<feature type="region of interest" description="Disordered" evidence="1">
    <location>
        <begin position="26"/>
        <end position="68"/>
    </location>
</feature>
<reference evidence="2 3" key="1">
    <citation type="submission" date="2016-11" db="EMBL/GenBank/DDBJ databases">
        <title>The macronuclear genome of Stentor coeruleus: a giant cell with tiny introns.</title>
        <authorList>
            <person name="Slabodnick M."/>
            <person name="Ruby J.G."/>
            <person name="Reiff S.B."/>
            <person name="Swart E.C."/>
            <person name="Gosai S."/>
            <person name="Prabakaran S."/>
            <person name="Witkowska E."/>
            <person name="Larue G.E."/>
            <person name="Fisher S."/>
            <person name="Freeman R.M."/>
            <person name="Gunawardena J."/>
            <person name="Chu W."/>
            <person name="Stover N.A."/>
            <person name="Gregory B.D."/>
            <person name="Nowacki M."/>
            <person name="Derisi J."/>
            <person name="Roy S.W."/>
            <person name="Marshall W.F."/>
            <person name="Sood P."/>
        </authorList>
    </citation>
    <scope>NUCLEOTIDE SEQUENCE [LARGE SCALE GENOMIC DNA]</scope>
    <source>
        <strain evidence="2">WM001</strain>
    </source>
</reference>
<dbReference type="AlphaFoldDB" id="A0A1R2BRZ1"/>
<accession>A0A1R2BRZ1</accession>
<proteinExistence type="predicted"/>
<gene>
    <name evidence="2" type="ORF">SteCoe_20516</name>
</gene>
<keyword evidence="3" id="KW-1185">Reference proteome</keyword>
<name>A0A1R2BRZ1_9CILI</name>
<dbReference type="EMBL" id="MPUH01000470">
    <property type="protein sequence ID" value="OMJ79461.1"/>
    <property type="molecule type" value="Genomic_DNA"/>
</dbReference>
<organism evidence="2 3">
    <name type="scientific">Stentor coeruleus</name>
    <dbReference type="NCBI Taxonomy" id="5963"/>
    <lineage>
        <taxon>Eukaryota</taxon>
        <taxon>Sar</taxon>
        <taxon>Alveolata</taxon>
        <taxon>Ciliophora</taxon>
        <taxon>Postciliodesmatophora</taxon>
        <taxon>Heterotrichea</taxon>
        <taxon>Heterotrichida</taxon>
        <taxon>Stentoridae</taxon>
        <taxon>Stentor</taxon>
    </lineage>
</organism>
<evidence type="ECO:0000313" key="2">
    <source>
        <dbReference type="EMBL" id="OMJ79461.1"/>
    </source>
</evidence>
<comment type="caution">
    <text evidence="2">The sequence shown here is derived from an EMBL/GenBank/DDBJ whole genome shotgun (WGS) entry which is preliminary data.</text>
</comment>
<evidence type="ECO:0000256" key="1">
    <source>
        <dbReference type="SAM" id="MobiDB-lite"/>
    </source>
</evidence>
<sequence length="140" mass="15916">MNRQLDSLRTTAESIRIRKVSISSNKLYKARPQKQSQVLHSSLPPENKGSKAPVTARNCESPLDLDDPDNDIYEIKPYVYVEEDSVLCKLNDLLSPTKKTSPVKALNTERPSTSHKVTISKITLRKFPQKRIEIVKTKKN</sequence>
<evidence type="ECO:0000313" key="3">
    <source>
        <dbReference type="Proteomes" id="UP000187209"/>
    </source>
</evidence>